<proteinExistence type="predicted"/>
<accession>A0A0Q9X7C0</accession>
<evidence type="ECO:0000313" key="3">
    <source>
        <dbReference type="Proteomes" id="UP000009192"/>
    </source>
</evidence>
<keyword evidence="3" id="KW-1185">Reference proteome</keyword>
<gene>
    <name evidence="2" type="primary">Dmoj\GI18281</name>
    <name evidence="2" type="ORF">Dmoj_GI18281</name>
</gene>
<sequence length="73" mass="7961">MEPEKLHIQIYLCLLLITSSYSNVGKMTSSQNHFGSTVPSQFITKNNTRVIAQKGGLAILPCVVKVNSPATKN</sequence>
<evidence type="ECO:0000256" key="1">
    <source>
        <dbReference type="SAM" id="SignalP"/>
    </source>
</evidence>
<reference evidence="2 3" key="1">
    <citation type="journal article" date="2007" name="Nature">
        <title>Evolution of genes and genomes on the Drosophila phylogeny.</title>
        <authorList>
            <consortium name="Drosophila 12 Genomes Consortium"/>
            <person name="Clark A.G."/>
            <person name="Eisen M.B."/>
            <person name="Smith D.R."/>
            <person name="Bergman C.M."/>
            <person name="Oliver B."/>
            <person name="Markow T.A."/>
            <person name="Kaufman T.C."/>
            <person name="Kellis M."/>
            <person name="Gelbart W."/>
            <person name="Iyer V.N."/>
            <person name="Pollard D.A."/>
            <person name="Sackton T.B."/>
            <person name="Larracuente A.M."/>
            <person name="Singh N.D."/>
            <person name="Abad J.P."/>
            <person name="Abt D.N."/>
            <person name="Adryan B."/>
            <person name="Aguade M."/>
            <person name="Akashi H."/>
            <person name="Anderson W.W."/>
            <person name="Aquadro C.F."/>
            <person name="Ardell D.H."/>
            <person name="Arguello R."/>
            <person name="Artieri C.G."/>
            <person name="Barbash D.A."/>
            <person name="Barker D."/>
            <person name="Barsanti P."/>
            <person name="Batterham P."/>
            <person name="Batzoglou S."/>
            <person name="Begun D."/>
            <person name="Bhutkar A."/>
            <person name="Blanco E."/>
            <person name="Bosak S.A."/>
            <person name="Bradley R.K."/>
            <person name="Brand A.D."/>
            <person name="Brent M.R."/>
            <person name="Brooks A.N."/>
            <person name="Brown R.H."/>
            <person name="Butlin R.K."/>
            <person name="Caggese C."/>
            <person name="Calvi B.R."/>
            <person name="Bernardo de Carvalho A."/>
            <person name="Caspi A."/>
            <person name="Castrezana S."/>
            <person name="Celniker S.E."/>
            <person name="Chang J.L."/>
            <person name="Chapple C."/>
            <person name="Chatterji S."/>
            <person name="Chinwalla A."/>
            <person name="Civetta A."/>
            <person name="Clifton S.W."/>
            <person name="Comeron J.M."/>
            <person name="Costello J.C."/>
            <person name="Coyne J.A."/>
            <person name="Daub J."/>
            <person name="David R.G."/>
            <person name="Delcher A.L."/>
            <person name="Delehaunty K."/>
            <person name="Do C.B."/>
            <person name="Ebling H."/>
            <person name="Edwards K."/>
            <person name="Eickbush T."/>
            <person name="Evans J.D."/>
            <person name="Filipski A."/>
            <person name="Findeiss S."/>
            <person name="Freyhult E."/>
            <person name="Fulton L."/>
            <person name="Fulton R."/>
            <person name="Garcia A.C."/>
            <person name="Gardiner A."/>
            <person name="Garfield D.A."/>
            <person name="Garvin B.E."/>
            <person name="Gibson G."/>
            <person name="Gilbert D."/>
            <person name="Gnerre S."/>
            <person name="Godfrey J."/>
            <person name="Good R."/>
            <person name="Gotea V."/>
            <person name="Gravely B."/>
            <person name="Greenberg A.J."/>
            <person name="Griffiths-Jones S."/>
            <person name="Gross S."/>
            <person name="Guigo R."/>
            <person name="Gustafson E.A."/>
            <person name="Haerty W."/>
            <person name="Hahn M.W."/>
            <person name="Halligan D.L."/>
            <person name="Halpern A.L."/>
            <person name="Halter G.M."/>
            <person name="Han M.V."/>
            <person name="Heger A."/>
            <person name="Hillier L."/>
            <person name="Hinrichs A.S."/>
            <person name="Holmes I."/>
            <person name="Hoskins R.A."/>
            <person name="Hubisz M.J."/>
            <person name="Hultmark D."/>
            <person name="Huntley M.A."/>
            <person name="Jaffe D.B."/>
            <person name="Jagadeeshan S."/>
            <person name="Jeck W.R."/>
            <person name="Johnson J."/>
            <person name="Jones C.D."/>
            <person name="Jordan W.C."/>
            <person name="Karpen G.H."/>
            <person name="Kataoka E."/>
            <person name="Keightley P.D."/>
            <person name="Kheradpour P."/>
            <person name="Kirkness E.F."/>
            <person name="Koerich L.B."/>
            <person name="Kristiansen K."/>
            <person name="Kudrna D."/>
            <person name="Kulathinal R.J."/>
            <person name="Kumar S."/>
            <person name="Kwok R."/>
            <person name="Lander E."/>
            <person name="Langley C.H."/>
            <person name="Lapoint R."/>
            <person name="Lazzaro B.P."/>
            <person name="Lee S.J."/>
            <person name="Levesque L."/>
            <person name="Li R."/>
            <person name="Lin C.F."/>
            <person name="Lin M.F."/>
            <person name="Lindblad-Toh K."/>
            <person name="Llopart A."/>
            <person name="Long M."/>
            <person name="Low L."/>
            <person name="Lozovsky E."/>
            <person name="Lu J."/>
            <person name="Luo M."/>
            <person name="Machado C.A."/>
            <person name="Makalowski W."/>
            <person name="Marzo M."/>
            <person name="Matsuda M."/>
            <person name="Matzkin L."/>
            <person name="McAllister B."/>
            <person name="McBride C.S."/>
            <person name="McKernan B."/>
            <person name="McKernan K."/>
            <person name="Mendez-Lago M."/>
            <person name="Minx P."/>
            <person name="Mollenhauer M.U."/>
            <person name="Montooth K."/>
            <person name="Mount S.M."/>
            <person name="Mu X."/>
            <person name="Myers E."/>
            <person name="Negre B."/>
            <person name="Newfeld S."/>
            <person name="Nielsen R."/>
            <person name="Noor M.A."/>
            <person name="O'Grady P."/>
            <person name="Pachter L."/>
            <person name="Papaceit M."/>
            <person name="Parisi M.J."/>
            <person name="Parisi M."/>
            <person name="Parts L."/>
            <person name="Pedersen J.S."/>
            <person name="Pesole G."/>
            <person name="Phillippy A.M."/>
            <person name="Ponting C.P."/>
            <person name="Pop M."/>
            <person name="Porcelli D."/>
            <person name="Powell J.R."/>
            <person name="Prohaska S."/>
            <person name="Pruitt K."/>
            <person name="Puig M."/>
            <person name="Quesneville H."/>
            <person name="Ram K.R."/>
            <person name="Rand D."/>
            <person name="Rasmussen M.D."/>
            <person name="Reed L.K."/>
            <person name="Reenan R."/>
            <person name="Reily A."/>
            <person name="Remington K.A."/>
            <person name="Rieger T.T."/>
            <person name="Ritchie M.G."/>
            <person name="Robin C."/>
            <person name="Rogers Y.H."/>
            <person name="Rohde C."/>
            <person name="Rozas J."/>
            <person name="Rubenfield M.J."/>
            <person name="Ruiz A."/>
            <person name="Russo S."/>
            <person name="Salzberg S.L."/>
            <person name="Sanchez-Gracia A."/>
            <person name="Saranga D.J."/>
            <person name="Sato H."/>
            <person name="Schaeffer S.W."/>
            <person name="Schatz M.C."/>
            <person name="Schlenke T."/>
            <person name="Schwartz R."/>
            <person name="Segarra C."/>
            <person name="Singh R.S."/>
            <person name="Sirot L."/>
            <person name="Sirota M."/>
            <person name="Sisneros N.B."/>
            <person name="Smith C.D."/>
            <person name="Smith T.F."/>
            <person name="Spieth J."/>
            <person name="Stage D.E."/>
            <person name="Stark A."/>
            <person name="Stephan W."/>
            <person name="Strausberg R.L."/>
            <person name="Strempel S."/>
            <person name="Sturgill D."/>
            <person name="Sutton G."/>
            <person name="Sutton G.G."/>
            <person name="Tao W."/>
            <person name="Teichmann S."/>
            <person name="Tobari Y.N."/>
            <person name="Tomimura Y."/>
            <person name="Tsolas J.M."/>
            <person name="Valente V.L."/>
            <person name="Venter E."/>
            <person name="Venter J.C."/>
            <person name="Vicario S."/>
            <person name="Vieira F.G."/>
            <person name="Vilella A.J."/>
            <person name="Villasante A."/>
            <person name="Walenz B."/>
            <person name="Wang J."/>
            <person name="Wasserman M."/>
            <person name="Watts T."/>
            <person name="Wilson D."/>
            <person name="Wilson R.K."/>
            <person name="Wing R.A."/>
            <person name="Wolfner M.F."/>
            <person name="Wong A."/>
            <person name="Wong G.K."/>
            <person name="Wu C.I."/>
            <person name="Wu G."/>
            <person name="Yamamoto D."/>
            <person name="Yang H.P."/>
            <person name="Yang S.P."/>
            <person name="Yorke J.A."/>
            <person name="Yoshida K."/>
            <person name="Zdobnov E."/>
            <person name="Zhang P."/>
            <person name="Zhang Y."/>
            <person name="Zimin A.V."/>
            <person name="Baldwin J."/>
            <person name="Abdouelleil A."/>
            <person name="Abdulkadir J."/>
            <person name="Abebe A."/>
            <person name="Abera B."/>
            <person name="Abreu J."/>
            <person name="Acer S.C."/>
            <person name="Aftuck L."/>
            <person name="Alexander A."/>
            <person name="An P."/>
            <person name="Anderson E."/>
            <person name="Anderson S."/>
            <person name="Arachi H."/>
            <person name="Azer M."/>
            <person name="Bachantsang P."/>
            <person name="Barry A."/>
            <person name="Bayul T."/>
            <person name="Berlin A."/>
            <person name="Bessette D."/>
            <person name="Bloom T."/>
            <person name="Blye J."/>
            <person name="Boguslavskiy L."/>
            <person name="Bonnet C."/>
            <person name="Boukhgalter B."/>
            <person name="Bourzgui I."/>
            <person name="Brown A."/>
            <person name="Cahill P."/>
            <person name="Channer S."/>
            <person name="Cheshatsang Y."/>
            <person name="Chuda L."/>
            <person name="Citroen M."/>
            <person name="Collymore A."/>
            <person name="Cooke P."/>
            <person name="Costello M."/>
            <person name="D'Aco K."/>
            <person name="Daza R."/>
            <person name="De Haan G."/>
            <person name="DeGray S."/>
            <person name="DeMaso C."/>
            <person name="Dhargay N."/>
            <person name="Dooley K."/>
            <person name="Dooley E."/>
            <person name="Doricent M."/>
            <person name="Dorje P."/>
            <person name="Dorjee K."/>
            <person name="Dupes A."/>
            <person name="Elong R."/>
            <person name="Falk J."/>
            <person name="Farina A."/>
            <person name="Faro S."/>
            <person name="Ferguson D."/>
            <person name="Fisher S."/>
            <person name="Foley C.D."/>
            <person name="Franke A."/>
            <person name="Friedrich D."/>
            <person name="Gadbois L."/>
            <person name="Gearin G."/>
            <person name="Gearin C.R."/>
            <person name="Giannoukos G."/>
            <person name="Goode T."/>
            <person name="Graham J."/>
            <person name="Grandbois E."/>
            <person name="Grewal S."/>
            <person name="Gyaltsen K."/>
            <person name="Hafez N."/>
            <person name="Hagos B."/>
            <person name="Hall J."/>
            <person name="Henson C."/>
            <person name="Hollinger A."/>
            <person name="Honan T."/>
            <person name="Huard M.D."/>
            <person name="Hughes L."/>
            <person name="Hurhula B."/>
            <person name="Husby M.E."/>
            <person name="Kamat A."/>
            <person name="Kanga B."/>
            <person name="Kashin S."/>
            <person name="Khazanovich D."/>
            <person name="Kisner P."/>
            <person name="Lance K."/>
            <person name="Lara M."/>
            <person name="Lee W."/>
            <person name="Lennon N."/>
            <person name="Letendre F."/>
            <person name="LeVine R."/>
            <person name="Lipovsky A."/>
            <person name="Liu X."/>
            <person name="Liu J."/>
            <person name="Liu S."/>
            <person name="Lokyitsang T."/>
            <person name="Lokyitsang Y."/>
            <person name="Lubonja R."/>
            <person name="Lui A."/>
            <person name="MacDonald P."/>
            <person name="Magnisalis V."/>
            <person name="Maru K."/>
            <person name="Matthews C."/>
            <person name="McCusker W."/>
            <person name="McDonough S."/>
            <person name="Mehta T."/>
            <person name="Meldrim J."/>
            <person name="Meneus L."/>
            <person name="Mihai O."/>
            <person name="Mihalev A."/>
            <person name="Mihova T."/>
            <person name="Mittelman R."/>
            <person name="Mlenga V."/>
            <person name="Montmayeur A."/>
            <person name="Mulrain L."/>
            <person name="Navidi A."/>
            <person name="Naylor J."/>
            <person name="Negash T."/>
            <person name="Nguyen T."/>
            <person name="Nguyen N."/>
            <person name="Nicol R."/>
            <person name="Norbu C."/>
            <person name="Norbu N."/>
            <person name="Novod N."/>
            <person name="O'Neill B."/>
            <person name="Osman S."/>
            <person name="Markiewicz E."/>
            <person name="Oyono O.L."/>
            <person name="Patti C."/>
            <person name="Phunkhang P."/>
            <person name="Pierre F."/>
            <person name="Priest M."/>
            <person name="Raghuraman S."/>
            <person name="Rege F."/>
            <person name="Reyes R."/>
            <person name="Rise C."/>
            <person name="Rogov P."/>
            <person name="Ross K."/>
            <person name="Ryan E."/>
            <person name="Settipalli S."/>
            <person name="Shea T."/>
            <person name="Sherpa N."/>
            <person name="Shi L."/>
            <person name="Shih D."/>
            <person name="Sparrow T."/>
            <person name="Spaulding J."/>
            <person name="Stalker J."/>
            <person name="Stange-Thomann N."/>
            <person name="Stavropoulos S."/>
            <person name="Stone C."/>
            <person name="Strader C."/>
            <person name="Tesfaye S."/>
            <person name="Thomson T."/>
            <person name="Thoulutsang Y."/>
            <person name="Thoulutsang D."/>
            <person name="Topham K."/>
            <person name="Topping I."/>
            <person name="Tsamla T."/>
            <person name="Vassiliev H."/>
            <person name="Vo A."/>
            <person name="Wangchuk T."/>
            <person name="Wangdi T."/>
            <person name="Weiand M."/>
            <person name="Wilkinson J."/>
            <person name="Wilson A."/>
            <person name="Yadav S."/>
            <person name="Young G."/>
            <person name="Yu Q."/>
            <person name="Zembek L."/>
            <person name="Zhong D."/>
            <person name="Zimmer A."/>
            <person name="Zwirko Z."/>
            <person name="Jaffe D.B."/>
            <person name="Alvarez P."/>
            <person name="Brockman W."/>
            <person name="Butler J."/>
            <person name="Chin C."/>
            <person name="Gnerre S."/>
            <person name="Grabherr M."/>
            <person name="Kleber M."/>
            <person name="Mauceli E."/>
            <person name="MacCallum I."/>
        </authorList>
    </citation>
    <scope>NUCLEOTIDE SEQUENCE [LARGE SCALE GENOMIC DNA]</scope>
    <source>
        <strain evidence="3">Tucson 15081-1352.22</strain>
    </source>
</reference>
<dbReference type="EMBL" id="CH933807">
    <property type="protein sequence ID" value="KRG03877.1"/>
    <property type="molecule type" value="Genomic_DNA"/>
</dbReference>
<keyword evidence="1" id="KW-0732">Signal</keyword>
<feature type="chain" id="PRO_5006387612" evidence="1">
    <location>
        <begin position="23"/>
        <end position="73"/>
    </location>
</feature>
<dbReference type="Proteomes" id="UP000009192">
    <property type="component" value="Unassembled WGS sequence"/>
</dbReference>
<protein>
    <submittedName>
        <fullName evidence="2">Uncharacterized protein, isoform D</fullName>
    </submittedName>
</protein>
<feature type="signal peptide" evidence="1">
    <location>
        <begin position="1"/>
        <end position="22"/>
    </location>
</feature>
<evidence type="ECO:0000313" key="2">
    <source>
        <dbReference type="EMBL" id="KRG03877.1"/>
    </source>
</evidence>
<name>A0A0Q9X7C0_DROMO</name>
<dbReference type="OrthoDB" id="190835at2759"/>
<organism evidence="2 3">
    <name type="scientific">Drosophila mojavensis</name>
    <name type="common">Fruit fly</name>
    <dbReference type="NCBI Taxonomy" id="7230"/>
    <lineage>
        <taxon>Eukaryota</taxon>
        <taxon>Metazoa</taxon>
        <taxon>Ecdysozoa</taxon>
        <taxon>Arthropoda</taxon>
        <taxon>Hexapoda</taxon>
        <taxon>Insecta</taxon>
        <taxon>Pterygota</taxon>
        <taxon>Neoptera</taxon>
        <taxon>Endopterygota</taxon>
        <taxon>Diptera</taxon>
        <taxon>Brachycera</taxon>
        <taxon>Muscomorpha</taxon>
        <taxon>Ephydroidea</taxon>
        <taxon>Drosophilidae</taxon>
        <taxon>Drosophila</taxon>
    </lineage>
</organism>
<dbReference type="AlphaFoldDB" id="A0A0Q9X7C0"/>